<gene>
    <name evidence="5" type="ORF">CASFOL_015765</name>
</gene>
<dbReference type="AlphaFoldDB" id="A0ABD3DFK1"/>
<dbReference type="PANTHER" id="PTHR47926:SF347">
    <property type="entry name" value="PENTATRICOPEPTIDE REPEAT-CONTAINING PROTEIN"/>
    <property type="match status" value="1"/>
</dbReference>
<dbReference type="PROSITE" id="PS51375">
    <property type="entry name" value="PPR"/>
    <property type="match status" value="1"/>
</dbReference>
<keyword evidence="2" id="KW-0677">Repeat</keyword>
<dbReference type="NCBIfam" id="TIGR00756">
    <property type="entry name" value="PPR"/>
    <property type="match status" value="1"/>
</dbReference>
<evidence type="ECO:0000256" key="3">
    <source>
        <dbReference type="PROSITE-ProRule" id="PRU00708"/>
    </source>
</evidence>
<protein>
    <recommendedName>
        <fullName evidence="4">DYW domain-containing protein</fullName>
    </recommendedName>
</protein>
<dbReference type="PANTHER" id="PTHR47926">
    <property type="entry name" value="PENTATRICOPEPTIDE REPEAT-CONTAINING PROTEIN"/>
    <property type="match status" value="1"/>
</dbReference>
<dbReference type="Proteomes" id="UP001632038">
    <property type="component" value="Unassembled WGS sequence"/>
</dbReference>
<evidence type="ECO:0000313" key="6">
    <source>
        <dbReference type="Proteomes" id="UP001632038"/>
    </source>
</evidence>
<reference evidence="6" key="1">
    <citation type="journal article" date="2024" name="IScience">
        <title>Strigolactones Initiate the Formation of Haustorium-like Structures in Castilleja.</title>
        <authorList>
            <person name="Buerger M."/>
            <person name="Peterson D."/>
            <person name="Chory J."/>
        </authorList>
    </citation>
    <scope>NUCLEOTIDE SEQUENCE [LARGE SCALE GENOMIC DNA]</scope>
</reference>
<comment type="similarity">
    <text evidence="1">Belongs to the PPR family. PCMP-H subfamily.</text>
</comment>
<dbReference type="InterPro" id="IPR032867">
    <property type="entry name" value="DYW_dom"/>
</dbReference>
<comment type="caution">
    <text evidence="5">The sequence shown here is derived from an EMBL/GenBank/DDBJ whole genome shotgun (WGS) entry which is preliminary data.</text>
</comment>
<dbReference type="EMBL" id="JAVIJP010000017">
    <property type="protein sequence ID" value="KAL3640797.1"/>
    <property type="molecule type" value="Genomic_DNA"/>
</dbReference>
<name>A0ABD3DFK1_9LAMI</name>
<proteinExistence type="inferred from homology"/>
<feature type="domain" description="DYW" evidence="4">
    <location>
        <begin position="284"/>
        <end position="376"/>
    </location>
</feature>
<evidence type="ECO:0000259" key="4">
    <source>
        <dbReference type="Pfam" id="PF14432"/>
    </source>
</evidence>
<dbReference type="InterPro" id="IPR002885">
    <property type="entry name" value="PPR_rpt"/>
</dbReference>
<evidence type="ECO:0000256" key="2">
    <source>
        <dbReference type="ARBA" id="ARBA00022737"/>
    </source>
</evidence>
<dbReference type="InterPro" id="IPR011990">
    <property type="entry name" value="TPR-like_helical_dom_sf"/>
</dbReference>
<dbReference type="Pfam" id="PF01535">
    <property type="entry name" value="PPR"/>
    <property type="match status" value="2"/>
</dbReference>
<evidence type="ECO:0000256" key="1">
    <source>
        <dbReference type="ARBA" id="ARBA00006643"/>
    </source>
</evidence>
<keyword evidence="6" id="KW-1185">Reference proteome</keyword>
<dbReference type="InterPro" id="IPR046960">
    <property type="entry name" value="PPR_At4g14850-like_plant"/>
</dbReference>
<evidence type="ECO:0000313" key="5">
    <source>
        <dbReference type="EMBL" id="KAL3640797.1"/>
    </source>
</evidence>
<dbReference type="Gene3D" id="1.25.40.10">
    <property type="entry name" value="Tetratricopeptide repeat domain"/>
    <property type="match status" value="1"/>
</dbReference>
<accession>A0ABD3DFK1</accession>
<dbReference type="Pfam" id="PF14432">
    <property type="entry name" value="DYW_deaminase"/>
    <property type="match status" value="1"/>
</dbReference>
<feature type="repeat" description="PPR" evidence="3">
    <location>
        <begin position="127"/>
        <end position="161"/>
    </location>
</feature>
<sequence>MAMAPCISFCSLPILKNGFPTILPTQTLLFNPLQNKIYPIRAFKFSNQEVQVQPQEVESPNSNLHRFCRDRNIHSALEALDELAQNDVLANPTDISELMQLVSTDKKYLNAGDRIYEYVVRFSSDYNVSIFNELMDMYFSLGDYRRAGRVFEQMVSKNIDSWNTFILGLTESGQHEAAIQVFSRLENEKGELLKPNENTFSGVLKACENLGAVEKGKAYFESMSKDHGISPSLDHYERFVNLVRKSKASESTKKPSPVQKRAPLDKSAAYEKLRCLGKEVRKAGYVPDTRYVLHDIEQEEKEKALLYHSERLAIAFGLISTAPGTTLRVIKNLRICGDCHNFIKILSSFEKREFIVRDNKRFHHFKDGKCSCRDFW</sequence>
<organism evidence="5 6">
    <name type="scientific">Castilleja foliolosa</name>
    <dbReference type="NCBI Taxonomy" id="1961234"/>
    <lineage>
        <taxon>Eukaryota</taxon>
        <taxon>Viridiplantae</taxon>
        <taxon>Streptophyta</taxon>
        <taxon>Embryophyta</taxon>
        <taxon>Tracheophyta</taxon>
        <taxon>Spermatophyta</taxon>
        <taxon>Magnoliopsida</taxon>
        <taxon>eudicotyledons</taxon>
        <taxon>Gunneridae</taxon>
        <taxon>Pentapetalae</taxon>
        <taxon>asterids</taxon>
        <taxon>lamiids</taxon>
        <taxon>Lamiales</taxon>
        <taxon>Orobanchaceae</taxon>
        <taxon>Pedicularideae</taxon>
        <taxon>Castillejinae</taxon>
        <taxon>Castilleja</taxon>
    </lineage>
</organism>